<organism evidence="1">
    <name type="scientific">marine sediment metagenome</name>
    <dbReference type="NCBI Taxonomy" id="412755"/>
    <lineage>
        <taxon>unclassified sequences</taxon>
        <taxon>metagenomes</taxon>
        <taxon>ecological metagenomes</taxon>
    </lineage>
</organism>
<evidence type="ECO:0000313" key="1">
    <source>
        <dbReference type="EMBL" id="KKM75824.1"/>
    </source>
</evidence>
<proteinExistence type="predicted"/>
<comment type="caution">
    <text evidence="1">The sequence shown here is derived from an EMBL/GenBank/DDBJ whole genome shotgun (WGS) entry which is preliminary data.</text>
</comment>
<reference evidence="1" key="1">
    <citation type="journal article" date="2015" name="Nature">
        <title>Complex archaea that bridge the gap between prokaryotes and eukaryotes.</title>
        <authorList>
            <person name="Spang A."/>
            <person name="Saw J.H."/>
            <person name="Jorgensen S.L."/>
            <person name="Zaremba-Niedzwiedzka K."/>
            <person name="Martijn J."/>
            <person name="Lind A.E."/>
            <person name="van Eijk R."/>
            <person name="Schleper C."/>
            <person name="Guy L."/>
            <person name="Ettema T.J."/>
        </authorList>
    </citation>
    <scope>NUCLEOTIDE SEQUENCE</scope>
</reference>
<gene>
    <name evidence="1" type="ORF">LCGC14_1386340</name>
</gene>
<accession>A0A0F9K1C4</accession>
<name>A0A0F9K1C4_9ZZZZ</name>
<dbReference type="EMBL" id="LAZR01008907">
    <property type="protein sequence ID" value="KKM75824.1"/>
    <property type="molecule type" value="Genomic_DNA"/>
</dbReference>
<sequence length="113" mass="13181">MTPECINKLTSHCEAAVKNKSDIVMIDLQDLSDCLDEIERLQHKLVVKHRKLKAKDEIKRSRGIKIGELNKEYCSRDSKLHKALRDLYNDCLNTVCDEQRTKVMRQARKALEE</sequence>
<protein>
    <submittedName>
        <fullName evidence="1">Uncharacterized protein</fullName>
    </submittedName>
</protein>
<dbReference type="AlphaFoldDB" id="A0A0F9K1C4"/>